<feature type="region of interest" description="Disordered" evidence="3">
    <location>
        <begin position="1"/>
        <end position="31"/>
    </location>
</feature>
<feature type="domain" description="DUF7708" evidence="4">
    <location>
        <begin position="96"/>
        <end position="244"/>
    </location>
</feature>
<dbReference type="InterPro" id="IPR027417">
    <property type="entry name" value="P-loop_NTPase"/>
</dbReference>
<comment type="caution">
    <text evidence="6">The sequence shown here is derived from an EMBL/GenBank/DDBJ whole genome shotgun (WGS) entry which is preliminary data.</text>
</comment>
<gene>
    <name evidence="6" type="ORF">MGU_07584</name>
</gene>
<feature type="repeat" description="ANK" evidence="2">
    <location>
        <begin position="1078"/>
        <end position="1110"/>
    </location>
</feature>
<evidence type="ECO:0000259" key="4">
    <source>
        <dbReference type="Pfam" id="PF24809"/>
    </source>
</evidence>
<evidence type="ECO:0000256" key="3">
    <source>
        <dbReference type="SAM" id="MobiDB-lite"/>
    </source>
</evidence>
<accession>A0A0B4GZL7</accession>
<dbReference type="SMART" id="SM00248">
    <property type="entry name" value="ANK"/>
    <property type="match status" value="5"/>
</dbReference>
<keyword evidence="1" id="KW-0677">Repeat</keyword>
<feature type="compositionally biased region" description="Polar residues" evidence="3">
    <location>
        <begin position="1"/>
        <end position="15"/>
    </location>
</feature>
<evidence type="ECO:0000313" key="6">
    <source>
        <dbReference type="EMBL" id="KID85162.1"/>
    </source>
</evidence>
<dbReference type="Proteomes" id="UP000031192">
    <property type="component" value="Unassembled WGS sequence"/>
</dbReference>
<reference evidence="6 7" key="1">
    <citation type="journal article" date="2014" name="Proc. Natl. Acad. Sci. U.S.A.">
        <title>Trajectory and genomic determinants of fungal-pathogen speciation and host adaptation.</title>
        <authorList>
            <person name="Hu X."/>
            <person name="Xiao G."/>
            <person name="Zheng P."/>
            <person name="Shang Y."/>
            <person name="Su Y."/>
            <person name="Zhang X."/>
            <person name="Liu X."/>
            <person name="Zhan S."/>
            <person name="St Leger R.J."/>
            <person name="Wang C."/>
        </authorList>
    </citation>
    <scope>NUCLEOTIDE SEQUENCE [LARGE SCALE GENOMIC DNA]</scope>
    <source>
        <strain evidence="6 7">ARSEF 977</strain>
    </source>
</reference>
<feature type="region of interest" description="Disordered" evidence="3">
    <location>
        <begin position="644"/>
        <end position="723"/>
    </location>
</feature>
<evidence type="ECO:0000313" key="7">
    <source>
        <dbReference type="Proteomes" id="UP000031192"/>
    </source>
</evidence>
<dbReference type="AlphaFoldDB" id="A0A0B4GZL7"/>
<dbReference type="Pfam" id="PF12796">
    <property type="entry name" value="Ank_2"/>
    <property type="match status" value="1"/>
</dbReference>
<sequence length="1196" mass="132983">MSTPEDATLTENADSATPRLVPSENGSVAEKEGKWTAALHALSDEERQLFKNLDAEKPALGILQDVLAATLKKKEDCIMKRRKVRIPGREIVIRDVLGKLSAWVTKFMSIGDIIVQYDPVHAALPWAAVRFVLQVAVNDFETLDFALSSIERLVNYVTISSIFEVQYLQPKHHHLDVYPQLFEAVETLHTNVLKFLGYLLRYFGSSTIARHLKSIVVSKKDIEAKFQPIEKAWRRVDELSRLATAEKNEEEFEVLQNKLQELYRPIARSADHLEAIEDSLERETRVRILKAISTIPYPVHHKTARKGRLERSGAWLLRSKAFLDWRSESLSSVLWLRGIPGLGKTKLTSLVVDELVQTNKVAYFYCIRSPAEPHRGQCDKIVASIVRQLASLRPDQPILGPVVEQYREAIDGFSEFEDQAWSIEESERVVLELLAEYPAVTLILDALDEVNYEQRQTLMDVLSRWIQKSPNLLKMFRWVELQIQSLVPLKVAADIRNRLGKLPPTLEGSYWEIYNMILESGKHASKLAIFTFQWLLYGQKVITAHNFAAIASASLQIEEPDGETRRSDSLEAITTGEILDVCANLVVLRNGVFVLAHLSVREFLEGLTARSVDTMIAARGNAAIAGACLQLFLTRTEAAYDELQEPAVADSPRDTKNTQTPIEEVMDSPTGTKGPQSDDAAESTTAEPALKKDGNDSIDDSSMPGAEDYQPKATVKAQPPEPKPIRVKIATKMINSDDPHALTYSCVYWAQHVQASKELRTKHPLTALLAEFLVNAKDSKKVTIFFQTWHALATVSNDPDDFPVESKFHDAVRDKPSPIWVACLYKWYELVEQISQFNRYDGINQERSIQSIEAPEEWDITRGDITPLIYAAVSHDVKLTTLILDNISEEIELGESSTETNPLIGAAASGDGEMVSMLLERDHGGLEIEVDSLRAAAALGRTETMALLLAYNVNLIQKGGYRALNLACARGQKEAVAMLVEAGAPTGRGANLVASATYYSHYDVLKSLLDRQIGLPGIAQALSLAVSHGDDEGAAILRTYGAIQEPVAVIRAIKAGTPRSAIRLIEAGFDVQRHHFLERDTPLHVAAQRGHTCLVSALVKAGAGVNAKNRLGQTPLHLAAGRKGSYDTCKLLLDAEADTLIEDRTGHVPLDIAEQSADERVEDLIRSKMQELLRELQDWDKARAQTMTARAKRQGT</sequence>
<dbReference type="Gene3D" id="1.25.40.20">
    <property type="entry name" value="Ankyrin repeat-containing domain"/>
    <property type="match status" value="1"/>
</dbReference>
<dbReference type="SUPFAM" id="SSF48403">
    <property type="entry name" value="Ankyrin repeat"/>
    <property type="match status" value="1"/>
</dbReference>
<dbReference type="Pfam" id="PF24809">
    <property type="entry name" value="DUF7708"/>
    <property type="match status" value="1"/>
</dbReference>
<keyword evidence="7" id="KW-1185">Reference proteome</keyword>
<dbReference type="InterPro" id="IPR056884">
    <property type="entry name" value="NPHP3-like_N"/>
</dbReference>
<evidence type="ECO:0000259" key="5">
    <source>
        <dbReference type="Pfam" id="PF24883"/>
    </source>
</evidence>
<dbReference type="OrthoDB" id="4870739at2759"/>
<dbReference type="InterPro" id="IPR036770">
    <property type="entry name" value="Ankyrin_rpt-contain_sf"/>
</dbReference>
<evidence type="ECO:0000256" key="2">
    <source>
        <dbReference type="PROSITE-ProRule" id="PRU00023"/>
    </source>
</evidence>
<dbReference type="InterPro" id="IPR002110">
    <property type="entry name" value="Ankyrin_rpt"/>
</dbReference>
<dbReference type="EMBL" id="AZNH01000033">
    <property type="protein sequence ID" value="KID85162.1"/>
    <property type="molecule type" value="Genomic_DNA"/>
</dbReference>
<protein>
    <submittedName>
        <fullName evidence="6">Ankyrin repeat-containing domain protein</fullName>
    </submittedName>
</protein>
<organism evidence="6 7">
    <name type="scientific">Metarhizium guizhouense (strain ARSEF 977)</name>
    <dbReference type="NCBI Taxonomy" id="1276136"/>
    <lineage>
        <taxon>Eukaryota</taxon>
        <taxon>Fungi</taxon>
        <taxon>Dikarya</taxon>
        <taxon>Ascomycota</taxon>
        <taxon>Pezizomycotina</taxon>
        <taxon>Sordariomycetes</taxon>
        <taxon>Hypocreomycetidae</taxon>
        <taxon>Hypocreales</taxon>
        <taxon>Clavicipitaceae</taxon>
        <taxon>Metarhizium</taxon>
    </lineage>
</organism>
<dbReference type="PROSITE" id="PS50088">
    <property type="entry name" value="ANK_REPEAT"/>
    <property type="match status" value="2"/>
</dbReference>
<feature type="repeat" description="ANK" evidence="2">
    <location>
        <begin position="1111"/>
        <end position="1144"/>
    </location>
</feature>
<evidence type="ECO:0000256" key="1">
    <source>
        <dbReference type="ARBA" id="ARBA00022737"/>
    </source>
</evidence>
<feature type="domain" description="Nephrocystin 3-like N-terminal" evidence="5">
    <location>
        <begin position="312"/>
        <end position="476"/>
    </location>
</feature>
<dbReference type="Gene3D" id="3.40.50.300">
    <property type="entry name" value="P-loop containing nucleotide triphosphate hydrolases"/>
    <property type="match status" value="1"/>
</dbReference>
<dbReference type="HOGENOM" id="CLU_000288_34_7_1"/>
<dbReference type="InterPro" id="IPR056125">
    <property type="entry name" value="DUF7708"/>
</dbReference>
<proteinExistence type="predicted"/>
<dbReference type="PROSITE" id="PS50297">
    <property type="entry name" value="ANK_REP_REGION"/>
    <property type="match status" value="1"/>
</dbReference>
<name>A0A0B4GZL7_METGA</name>
<keyword evidence="2" id="KW-0040">ANK repeat</keyword>
<dbReference type="PANTHER" id="PTHR10039">
    <property type="entry name" value="AMELOGENIN"/>
    <property type="match status" value="1"/>
</dbReference>
<dbReference type="Pfam" id="PF24883">
    <property type="entry name" value="NPHP3_N"/>
    <property type="match status" value="1"/>
</dbReference>